<keyword evidence="4" id="KW-0175">Coiled coil</keyword>
<feature type="site" description="Binds DNA in crRNA-target DNA heteroduplex" evidence="3">
    <location>
        <position position="569"/>
    </location>
</feature>
<evidence type="ECO:0000256" key="4">
    <source>
        <dbReference type="SAM" id="Coils"/>
    </source>
</evidence>
<feature type="active site" description="For pre-crRNA processing" evidence="1">
    <location>
        <position position="842"/>
    </location>
</feature>
<evidence type="ECO:0000259" key="7">
    <source>
        <dbReference type="Pfam" id="PF22222"/>
    </source>
</evidence>
<proteinExistence type="predicted"/>
<evidence type="ECO:0008006" key="10">
    <source>
        <dbReference type="Google" id="ProtNLM"/>
    </source>
</evidence>
<comment type="caution">
    <text evidence="8">The sequence shown here is derived from an EMBL/GenBank/DDBJ whole genome shotgun (WGS) entry which is preliminary data.</text>
</comment>
<feature type="coiled-coil region" evidence="4">
    <location>
        <begin position="122"/>
        <end position="155"/>
    </location>
</feature>
<dbReference type="NCBIfam" id="TIGR04330">
    <property type="entry name" value="cas_Cpf1"/>
    <property type="match status" value="2"/>
</dbReference>
<evidence type="ECO:0000256" key="3">
    <source>
        <dbReference type="PIRSR" id="PIRSR627620-3"/>
    </source>
</evidence>
<dbReference type="InterPro" id="IPR040787">
    <property type="entry name" value="Cas12a_REC1"/>
</dbReference>
<feature type="active site" description="For DNase activity of RuvC domain" evidence="1">
    <location>
        <position position="993"/>
    </location>
</feature>
<dbReference type="Pfam" id="PF18516">
    <property type="entry name" value="RuvC_1"/>
    <property type="match status" value="1"/>
</dbReference>
<evidence type="ECO:0000313" key="8">
    <source>
        <dbReference type="EMBL" id="OIO15737.1"/>
    </source>
</evidence>
<feature type="region of interest" description="Binds crRNA alone and in crRNA-target DNA heteroduplex" evidence="2">
    <location>
        <begin position="199"/>
        <end position="203"/>
    </location>
</feature>
<evidence type="ECO:0000256" key="2">
    <source>
        <dbReference type="PIRSR" id="PIRSR627620-2"/>
    </source>
</evidence>
<evidence type="ECO:0000259" key="5">
    <source>
        <dbReference type="Pfam" id="PF18501"/>
    </source>
</evidence>
<feature type="site" description="Binds Target strand DNA" evidence="3">
    <location>
        <position position="648"/>
    </location>
</feature>
<dbReference type="InterPro" id="IPR053993">
    <property type="entry name" value="Cas12a_PI"/>
</dbReference>
<feature type="active site" description="For DNase activity of RuvC domain" evidence="1">
    <location>
        <position position="902"/>
    </location>
</feature>
<feature type="region of interest" description="Binds DNA in crRNA-target DNA heteroduplex" evidence="2">
    <location>
        <begin position="280"/>
        <end position="284"/>
    </location>
</feature>
<feature type="active site" description="For DNase activity of RuvC domain" evidence="1">
    <location>
        <position position="1271"/>
    </location>
</feature>
<feature type="region of interest" description="Binds crRNA" evidence="2">
    <location>
        <begin position="571"/>
        <end position="575"/>
    </location>
</feature>
<dbReference type="STRING" id="1805209.AUJ73_00115"/>
<feature type="site" description="Binds crRNA" evidence="3">
    <location>
        <position position="827"/>
    </location>
</feature>
<feature type="domain" description="Cas12a PI" evidence="7">
    <location>
        <begin position="646"/>
        <end position="744"/>
    </location>
</feature>
<evidence type="ECO:0000259" key="6">
    <source>
        <dbReference type="Pfam" id="PF18516"/>
    </source>
</evidence>
<dbReference type="InterPro" id="IPR040852">
    <property type="entry name" value="RuvC_1"/>
</dbReference>
<sequence length="1322" mass="157456">MTGIFKDFTHLYELQKTLRFELIPVGRTKELLEKNHVFEKDEKIAENYKDVKKYFDRLHKEFIKDAFSHTNLPENLLEGYEQKYFSHKLNPSRASRIDLEKIAKRLRTILLKSFNTEADQWKNRYLKNIEQTLKNKNEKQQKKELEKKLKKIKEGTKGIELFFKVEVFDFLKYKYPEAQINGKSIFDPFNKFGCYFKKFHETRINFYKDDGTSTAIPTRIINDNLSIFLENKKIFESKYSKKHKSVFAKNELRIFVLFYFNNCFSQKQIDGYNNTIALINSNVNQLRQNNPEVSKKDLPFFKRLFKQILSQPSKQEIEQDSFIEIFQDEDVFPTMQKFINENKICIPKAKSIFKKFISSQKVKSDEYNISQIYVAKRFINTISNKWFSNWNTIRNLLIPKDKKNIPDFISVTSLKAALQKTQNIVEVNDLFRKEYRDILEEGSDFYQIFLKIWEKEFEKATDIYLNETKEIEKMITEDKKYLPNKKGRLKSGKKGSIQKEKFLDYTQSVFDIYLMMKYFSLEKGKERVWNPEALDEDAIGGFYEKFKEYYENINTWKYFNVFRNYLTKKPYNSEKIKLNFECSSLLSGWSKNYDSYGALIFEKNEKYYLGIINGTKFTKDEIEQLYLDIRNNNISLRLVYNYQKPDFKNFPKLFIRSSGSNFAPAVKKYNLPIDSVLNIYDKGLFKTSNKSSQNYHESLKKIIDYFKLGISQHESYKGFSFKWQETSEYDNISDFYKDATRSCYKVTWENINFSKLYELIESGRLYLFQIYNKDFELDENIAPKGYNFKDKNGRRNLHSIYWKALFSNTNFKKTILKLNGGAELFYRKLTKNLTKDPIITVKNQIKIIKKNNNIFHKKRFTQNKIYFHCPVSINFTENDWKINTKICNTIRNNSKVKIIGIDRGEKNLAYYSVIDHQGNILETDSFNEVQEREDREPTDYQKKLDQIQKERDWQRKSWQEISSIKEMKKGYISQVVHQICKLIRKYEAIVVFEDLNIGFKRGRFAIEKQIYQNLELALAKKLNYMVFKDAKEEETGHFLQAYQLTPPVINFQDIGKQCGIIFYVPASYTSAICPACGFRKNISTSVEKIEKNIDLINKFNIVYDPDKDRFCFRYKRSDFIKSEKEKEDDSKVKLYSNTKLPDDFTFYSNVERFKYIRDQNNRGGKVELKYPNDSLKKLFHENGINFQNFSNISQLIKTRNFENENFYKPFIYIISLILQLRNTTIEINQNENNEKYRDFISCPHCYFHSENNLITLTKRYKGKKPFEFNGDANGAYNIARKGILILQKINKAKRLEEIEYGGLTVTQQEYDKYLALVSSKKA</sequence>
<dbReference type="Pfam" id="PF22222">
    <property type="entry name" value="Cpf1_PI-like"/>
    <property type="match status" value="1"/>
</dbReference>
<dbReference type="EMBL" id="MNUY01000001">
    <property type="protein sequence ID" value="OIO15737.1"/>
    <property type="molecule type" value="Genomic_DNA"/>
</dbReference>
<reference evidence="8 9" key="1">
    <citation type="journal article" date="2016" name="Environ. Microbiol.">
        <title>Genomic resolution of a cold subsurface aquifer community provides metabolic insights for novel microbes adapted to high CO concentrations.</title>
        <authorList>
            <person name="Probst A.J."/>
            <person name="Castelle C.J."/>
            <person name="Singh A."/>
            <person name="Brown C.T."/>
            <person name="Anantharaman K."/>
            <person name="Sharon I."/>
            <person name="Hug L.A."/>
            <person name="Burstein D."/>
            <person name="Emerson J.B."/>
            <person name="Thomas B.C."/>
            <person name="Banfield J.F."/>
        </authorList>
    </citation>
    <scope>NUCLEOTIDE SEQUENCE [LARGE SCALE GENOMIC DNA]</scope>
    <source>
        <strain evidence="8">CG1_02_37_22</strain>
    </source>
</reference>
<feature type="domain" description="Cas12a REC1" evidence="5">
    <location>
        <begin position="49"/>
        <end position="308"/>
    </location>
</feature>
<dbReference type="Proteomes" id="UP000183120">
    <property type="component" value="Unassembled WGS sequence"/>
</dbReference>
<dbReference type="InterPro" id="IPR027620">
    <property type="entry name" value="Cas12a"/>
</dbReference>
<feature type="site" description="Binds PAM" evidence="3">
    <location>
        <position position="652"/>
    </location>
</feature>
<feature type="site" description="Binds Target strand DNA; via amide nitrogen" evidence="3">
    <location>
        <position position="820"/>
    </location>
</feature>
<gene>
    <name evidence="8" type="ORF">AUJ73_00115</name>
</gene>
<feature type="region of interest" description="Binds crRNA" evidence="2">
    <location>
        <begin position="797"/>
        <end position="798"/>
    </location>
</feature>
<dbReference type="Pfam" id="PF18501">
    <property type="entry name" value="REC1"/>
    <property type="match status" value="1"/>
</dbReference>
<organism evidence="8 9">
    <name type="scientific">Candidatus Gottesmanbacteria bacterium CG1_02_37_22</name>
    <dbReference type="NCBI Taxonomy" id="1805209"/>
    <lineage>
        <taxon>Bacteria</taxon>
        <taxon>Candidatus Gottesmaniibacteriota</taxon>
    </lineage>
</organism>
<feature type="site" description="Binds crRNA alone and in crRNA-target DNA heteroduplex" evidence="3">
    <location>
        <position position="17"/>
    </location>
</feature>
<protein>
    <recommendedName>
        <fullName evidence="10">Type V CRISPR-associated protein Cpf1</fullName>
    </recommendedName>
</protein>
<name>A0A1J4TX42_9BACT</name>
<feature type="region of interest" description="Binds crRNA alone and in crRNA-target DNA heteroduplex" evidence="2">
    <location>
        <begin position="48"/>
        <end position="52"/>
    </location>
</feature>
<evidence type="ECO:0000313" key="9">
    <source>
        <dbReference type="Proteomes" id="UP000183120"/>
    </source>
</evidence>
<accession>A0A1J4TX42</accession>
<feature type="region of interest" description="Binds crRNA in crRNA-target DNA heteroduplex" evidence="2">
    <location>
        <begin position="306"/>
        <end position="309"/>
    </location>
</feature>
<evidence type="ECO:0000256" key="1">
    <source>
        <dbReference type="PIRSR" id="PIRSR627620-1"/>
    </source>
</evidence>
<feature type="domain" description="Cas12a RuvC nuclease" evidence="6">
    <location>
        <begin position="880"/>
        <end position="1314"/>
    </location>
</feature>